<evidence type="ECO:0000313" key="2">
    <source>
        <dbReference type="Proteomes" id="UP000198975"/>
    </source>
</evidence>
<sequence length="122" mass="13408">MAWDKDAAVAYLVKHAGAKSRSECATYTRQAISAGGINLIRTGDAKDYGDSLLKAGFTALPASAAPEKGDVAIIQPYPGGNISGHMTMFDGKNWYSDFKQRDMYPGPGYRRFHPPYVIYRKK</sequence>
<protein>
    <recommendedName>
        <fullName evidence="3">NlpC/P60 family protein</fullName>
    </recommendedName>
</protein>
<name>A0A1C4AKP4_9ENTR</name>
<evidence type="ECO:0000313" key="1">
    <source>
        <dbReference type="EMBL" id="SCB95111.1"/>
    </source>
</evidence>
<proteinExistence type="predicted"/>
<gene>
    <name evidence="1" type="ORF">GA0061071_103133</name>
</gene>
<dbReference type="RefSeq" id="WP_061497051.1">
    <property type="nucleotide sequence ID" value="NZ_CP115659.1"/>
</dbReference>
<organism evidence="1 2">
    <name type="scientific">Kosakonia oryzendophytica</name>
    <dbReference type="NCBI Taxonomy" id="1005665"/>
    <lineage>
        <taxon>Bacteria</taxon>
        <taxon>Pseudomonadati</taxon>
        <taxon>Pseudomonadota</taxon>
        <taxon>Gammaproteobacteria</taxon>
        <taxon>Enterobacterales</taxon>
        <taxon>Enterobacteriaceae</taxon>
        <taxon>Kosakonia</taxon>
    </lineage>
</organism>
<reference evidence="2" key="1">
    <citation type="submission" date="2016-08" db="EMBL/GenBank/DDBJ databases">
        <authorList>
            <person name="Varghese N."/>
            <person name="Submissions Spin"/>
        </authorList>
    </citation>
    <scope>NUCLEOTIDE SEQUENCE [LARGE SCALE GENOMIC DNA]</scope>
    <source>
        <strain evidence="2">REICA_082</strain>
    </source>
</reference>
<dbReference type="AlphaFoldDB" id="A0A1C4AKP4"/>
<dbReference type="EMBL" id="FMAY01000003">
    <property type="protein sequence ID" value="SCB95111.1"/>
    <property type="molecule type" value="Genomic_DNA"/>
</dbReference>
<dbReference type="Proteomes" id="UP000198975">
    <property type="component" value="Unassembled WGS sequence"/>
</dbReference>
<dbReference type="Gene3D" id="3.90.1720.10">
    <property type="entry name" value="endopeptidase domain like (from Nostoc punctiforme)"/>
    <property type="match status" value="1"/>
</dbReference>
<keyword evidence="2" id="KW-1185">Reference proteome</keyword>
<evidence type="ECO:0008006" key="3">
    <source>
        <dbReference type="Google" id="ProtNLM"/>
    </source>
</evidence>
<accession>A0A1C4AKP4</accession>
<dbReference type="OrthoDB" id="5522511at2"/>